<evidence type="ECO:0000256" key="3">
    <source>
        <dbReference type="ARBA" id="ARBA00023139"/>
    </source>
</evidence>
<evidence type="ECO:0000256" key="5">
    <source>
        <dbReference type="SAM" id="SignalP"/>
    </source>
</evidence>
<evidence type="ECO:0000313" key="8">
    <source>
        <dbReference type="Proteomes" id="UP001596996"/>
    </source>
</evidence>
<evidence type="ECO:0000256" key="1">
    <source>
        <dbReference type="ARBA" id="ARBA00022729"/>
    </source>
</evidence>
<dbReference type="PROSITE" id="PS51257">
    <property type="entry name" value="PROKAR_LIPOPROTEIN"/>
    <property type="match status" value="1"/>
</dbReference>
<dbReference type="EMBL" id="JBHTJN010000011">
    <property type="protein sequence ID" value="MFD0966446.1"/>
    <property type="molecule type" value="Genomic_DNA"/>
</dbReference>
<sequence>MKLSKSLVAISTALCAAFSVSACVNANDNKVTSNEITKVIYTCKNSKTMEVLFINTAESSYAVITQMNEMIPMEIMKMASGANYQAINKDYTYKLYTKGEYADLVEGNDNPVLSSCKIDN</sequence>
<keyword evidence="2" id="KW-0472">Membrane</keyword>
<dbReference type="Pfam" id="PF09864">
    <property type="entry name" value="MliC"/>
    <property type="match status" value="1"/>
</dbReference>
<evidence type="ECO:0000313" key="7">
    <source>
        <dbReference type="EMBL" id="MFD0966446.1"/>
    </source>
</evidence>
<dbReference type="SUPFAM" id="SSF141488">
    <property type="entry name" value="YdhA-like"/>
    <property type="match status" value="1"/>
</dbReference>
<dbReference type="RefSeq" id="WP_380820697.1">
    <property type="nucleotide sequence ID" value="NZ_JBHTJN010000011.1"/>
</dbReference>
<gene>
    <name evidence="7" type="ORF">ACFQ02_06275</name>
</gene>
<dbReference type="NCBIfam" id="NF010363">
    <property type="entry name" value="PRK13791.1"/>
    <property type="match status" value="1"/>
</dbReference>
<organism evidence="7 8">
    <name type="scientific">Seminibacterium arietis</name>
    <dbReference type="NCBI Taxonomy" id="1173502"/>
    <lineage>
        <taxon>Bacteria</taxon>
        <taxon>Pseudomonadati</taxon>
        <taxon>Pseudomonadota</taxon>
        <taxon>Gammaproteobacteria</taxon>
        <taxon>Pasteurellales</taxon>
        <taxon>Pasteurellaceae</taxon>
        <taxon>Seminibacterium</taxon>
    </lineage>
</organism>
<name>A0ABW3I9X3_9PAST</name>
<evidence type="ECO:0000259" key="6">
    <source>
        <dbReference type="Pfam" id="PF09864"/>
    </source>
</evidence>
<dbReference type="Gene3D" id="2.40.128.200">
    <property type="match status" value="1"/>
</dbReference>
<feature type="domain" description="C-type lysozyme inhibitor" evidence="6">
    <location>
        <begin position="41"/>
        <end position="111"/>
    </location>
</feature>
<keyword evidence="8" id="KW-1185">Reference proteome</keyword>
<evidence type="ECO:0000256" key="2">
    <source>
        <dbReference type="ARBA" id="ARBA00023136"/>
    </source>
</evidence>
<feature type="chain" id="PRO_5046636304" evidence="5">
    <location>
        <begin position="27"/>
        <end position="120"/>
    </location>
</feature>
<dbReference type="InterPro" id="IPR036328">
    <property type="entry name" value="MliC_sf"/>
</dbReference>
<comment type="caution">
    <text evidence="7">The sequence shown here is derived from an EMBL/GenBank/DDBJ whole genome shotgun (WGS) entry which is preliminary data.</text>
</comment>
<protein>
    <submittedName>
        <fullName evidence="7">C-type lysozyme inhibitor</fullName>
    </submittedName>
</protein>
<proteinExistence type="predicted"/>
<accession>A0ABW3I9X3</accession>
<keyword evidence="3" id="KW-0564">Palmitate</keyword>
<feature type="signal peptide" evidence="5">
    <location>
        <begin position="1"/>
        <end position="26"/>
    </location>
</feature>
<dbReference type="InterPro" id="IPR018660">
    <property type="entry name" value="MliC"/>
</dbReference>
<dbReference type="Proteomes" id="UP001596996">
    <property type="component" value="Unassembled WGS sequence"/>
</dbReference>
<keyword evidence="1 5" id="KW-0732">Signal</keyword>
<keyword evidence="4" id="KW-0449">Lipoprotein</keyword>
<reference evidence="8" key="1">
    <citation type="journal article" date="2019" name="Int. J. Syst. Evol. Microbiol.">
        <title>The Global Catalogue of Microorganisms (GCM) 10K type strain sequencing project: providing services to taxonomists for standard genome sequencing and annotation.</title>
        <authorList>
            <consortium name="The Broad Institute Genomics Platform"/>
            <consortium name="The Broad Institute Genome Sequencing Center for Infectious Disease"/>
            <person name="Wu L."/>
            <person name="Ma J."/>
        </authorList>
    </citation>
    <scope>NUCLEOTIDE SEQUENCE [LARGE SCALE GENOMIC DNA]</scope>
    <source>
        <strain evidence="8">CCUG 61707</strain>
    </source>
</reference>
<evidence type="ECO:0000256" key="4">
    <source>
        <dbReference type="ARBA" id="ARBA00023288"/>
    </source>
</evidence>